<keyword evidence="3" id="KW-1185">Reference proteome</keyword>
<dbReference type="RefSeq" id="WP_377511679.1">
    <property type="nucleotide sequence ID" value="NZ_JBHULU010000027.1"/>
</dbReference>
<name>A0ABW5IV16_9BACT</name>
<evidence type="ECO:0000313" key="3">
    <source>
        <dbReference type="Proteomes" id="UP001597544"/>
    </source>
</evidence>
<sequence>MFKGRKLLIATKHKKENVLAPLLQEALEVECVVTEDFDTDTLGTFTGETERLADPITTVRSKCLQAMELYDCDLAVASEGSFGPHPTYFFQYADEEILVLIDKKNNLEILARELSTETNFGGEEVSSEEQLVSFAEQALFPTHGLILRGQQNSNADIVKGIADWDQLTTAFCQLLKKYKTAYVETDMRAMYNPSRMRVIEKAALKLVEKINSKCASCGAPGFSVTEAKPGLPCEWCSFPTQSTLSYTYKCQRCSFTKEEKYPHNKLAEDPMYCNLCNP</sequence>
<feature type="domain" description="DUF6671" evidence="1">
    <location>
        <begin position="62"/>
        <end position="278"/>
    </location>
</feature>
<organism evidence="2 3">
    <name type="scientific">Pontibacter locisalis</name>
    <dbReference type="NCBI Taxonomy" id="1719035"/>
    <lineage>
        <taxon>Bacteria</taxon>
        <taxon>Pseudomonadati</taxon>
        <taxon>Bacteroidota</taxon>
        <taxon>Cytophagia</taxon>
        <taxon>Cytophagales</taxon>
        <taxon>Hymenobacteraceae</taxon>
        <taxon>Pontibacter</taxon>
    </lineage>
</organism>
<accession>A0ABW5IV16</accession>
<dbReference type="EMBL" id="JBHULU010000027">
    <property type="protein sequence ID" value="MFD2515915.1"/>
    <property type="molecule type" value="Genomic_DNA"/>
</dbReference>
<dbReference type="Pfam" id="PF20376">
    <property type="entry name" value="DUF6671"/>
    <property type="match status" value="1"/>
</dbReference>
<dbReference type="InterPro" id="IPR046612">
    <property type="entry name" value="DUF6671"/>
</dbReference>
<comment type="caution">
    <text evidence="2">The sequence shown here is derived from an EMBL/GenBank/DDBJ whole genome shotgun (WGS) entry which is preliminary data.</text>
</comment>
<evidence type="ECO:0000259" key="1">
    <source>
        <dbReference type="Pfam" id="PF20376"/>
    </source>
</evidence>
<reference evidence="3" key="1">
    <citation type="journal article" date="2019" name="Int. J. Syst. Evol. Microbiol.">
        <title>The Global Catalogue of Microorganisms (GCM) 10K type strain sequencing project: providing services to taxonomists for standard genome sequencing and annotation.</title>
        <authorList>
            <consortium name="The Broad Institute Genomics Platform"/>
            <consortium name="The Broad Institute Genome Sequencing Center for Infectious Disease"/>
            <person name="Wu L."/>
            <person name="Ma J."/>
        </authorList>
    </citation>
    <scope>NUCLEOTIDE SEQUENCE [LARGE SCALE GENOMIC DNA]</scope>
    <source>
        <strain evidence="3">KCTC 42498</strain>
    </source>
</reference>
<dbReference type="Proteomes" id="UP001597544">
    <property type="component" value="Unassembled WGS sequence"/>
</dbReference>
<evidence type="ECO:0000313" key="2">
    <source>
        <dbReference type="EMBL" id="MFD2515915.1"/>
    </source>
</evidence>
<protein>
    <submittedName>
        <fullName evidence="2">DUF6671 family protein</fullName>
    </submittedName>
</protein>
<gene>
    <name evidence="2" type="ORF">ACFSRY_18735</name>
</gene>
<proteinExistence type="predicted"/>